<evidence type="ECO:0000256" key="4">
    <source>
        <dbReference type="ARBA" id="ARBA00023015"/>
    </source>
</evidence>
<dbReference type="AlphaFoldDB" id="A0A670KAN0"/>
<keyword evidence="5" id="KW-0804">Transcription</keyword>
<evidence type="ECO:0000256" key="1">
    <source>
        <dbReference type="ARBA" id="ARBA00004123"/>
    </source>
</evidence>
<evidence type="ECO:0000256" key="7">
    <source>
        <dbReference type="ARBA" id="ARBA00024733"/>
    </source>
</evidence>
<feature type="compositionally biased region" description="Polar residues" evidence="10">
    <location>
        <begin position="51"/>
        <end position="66"/>
    </location>
</feature>
<evidence type="ECO:0000313" key="13">
    <source>
        <dbReference type="Proteomes" id="UP000472272"/>
    </source>
</evidence>
<evidence type="ECO:0000313" key="12">
    <source>
        <dbReference type="Ensembl" id="ENSPMRP00000033420.1"/>
    </source>
</evidence>
<sequence length="275" mass="29774">MSTTIQIIGGGVECEATEGAPPHFLLRSFCARQVPLAPPPKLKPPPGAPSHNISPASRPNTHQSPSVPARLSSPSPHRCSSRDDPAPEAKATGQEAGGATKKRTRRKGNGFFDSAPSPRPGRRMRGTRPSPATRNLYGGRATSSFDFRSGSFRFRTEQPEGAEGEESCAVSASVAVRGGRRRGLLLLLLQSQQITPQLALQVLLQFDKAINSALAQRVRNRVNFRGSLNTYRFCDNVWTFVLNDVEFREVTELVKVDKVKIVACDGKNTGSNAAE</sequence>
<dbReference type="InterPro" id="IPR009088">
    <property type="entry name" value="TFIIA_b-brl"/>
</dbReference>
<dbReference type="SUPFAM" id="SSF47396">
    <property type="entry name" value="Transcription factor IIA (TFIIA), alpha-helical domain"/>
    <property type="match status" value="1"/>
</dbReference>
<dbReference type="PANTHER" id="PTHR10966">
    <property type="entry name" value="TRANSCRIPTION INITIATION FACTOR IIA SUBUNIT 2"/>
    <property type="match status" value="1"/>
</dbReference>
<dbReference type="InterPro" id="IPR015871">
    <property type="entry name" value="TFIIA_gsu_C"/>
</dbReference>
<feature type="domain" description="Transcription initiation factor IIA gamma subunit C-terminal" evidence="11">
    <location>
        <begin position="225"/>
        <end position="266"/>
    </location>
</feature>
<comment type="subcellular location">
    <subcellularLocation>
        <location evidence="1">Nucleus</location>
    </subcellularLocation>
</comment>
<dbReference type="Gene3D" id="2.30.18.10">
    <property type="entry name" value="Transcription factor IIA (TFIIA), beta-barrel domain"/>
    <property type="match status" value="1"/>
</dbReference>
<keyword evidence="4" id="KW-0805">Transcription regulation</keyword>
<name>A0A670KAN0_PODMU</name>
<comment type="function">
    <text evidence="7">TFIIA is a component of the transcription machinery of RNA polymerase II and plays an important role in transcriptional activation. TFIIA in a complex with TBP mediates transcriptional activity.</text>
</comment>
<organism evidence="12 13">
    <name type="scientific">Podarcis muralis</name>
    <name type="common">Wall lizard</name>
    <name type="synonym">Lacerta muralis</name>
    <dbReference type="NCBI Taxonomy" id="64176"/>
    <lineage>
        <taxon>Eukaryota</taxon>
        <taxon>Metazoa</taxon>
        <taxon>Chordata</taxon>
        <taxon>Craniata</taxon>
        <taxon>Vertebrata</taxon>
        <taxon>Euteleostomi</taxon>
        <taxon>Lepidosauria</taxon>
        <taxon>Squamata</taxon>
        <taxon>Bifurcata</taxon>
        <taxon>Unidentata</taxon>
        <taxon>Episquamata</taxon>
        <taxon>Laterata</taxon>
        <taxon>Lacertibaenia</taxon>
        <taxon>Lacertidae</taxon>
        <taxon>Podarcis</taxon>
    </lineage>
</organism>
<reference evidence="12 13" key="1">
    <citation type="journal article" date="2019" name="Proc. Natl. Acad. Sci. U.S.A.">
        <title>Regulatory changes in pterin and carotenoid genes underlie balanced color polymorphisms in the wall lizard.</title>
        <authorList>
            <person name="Andrade P."/>
            <person name="Pinho C."/>
            <person name="Perez I de Lanuza G."/>
            <person name="Afonso S."/>
            <person name="Brejcha J."/>
            <person name="Rubin C.J."/>
            <person name="Wallerman O."/>
            <person name="Pereira P."/>
            <person name="Sabatino S.J."/>
            <person name="Bellati A."/>
            <person name="Pellitteri-Rosa D."/>
            <person name="Bosakova Z."/>
            <person name="Bunikis I."/>
            <person name="Carretero M.A."/>
            <person name="Feiner N."/>
            <person name="Marsik P."/>
            <person name="Pauperio F."/>
            <person name="Salvi D."/>
            <person name="Soler L."/>
            <person name="While G.M."/>
            <person name="Uller T."/>
            <person name="Font E."/>
            <person name="Andersson L."/>
            <person name="Carneiro M."/>
        </authorList>
    </citation>
    <scope>NUCLEOTIDE SEQUENCE</scope>
</reference>
<dbReference type="GO" id="GO:0005672">
    <property type="term" value="C:transcription factor TFIIA complex"/>
    <property type="evidence" value="ECO:0007669"/>
    <property type="project" value="InterPro"/>
</dbReference>
<evidence type="ECO:0000256" key="3">
    <source>
        <dbReference type="ARBA" id="ARBA00019928"/>
    </source>
</evidence>
<dbReference type="Gene3D" id="1.10.287.190">
    <property type="entry name" value="Transcription factor IIA gamma subunit, alpha-helical domain"/>
    <property type="match status" value="1"/>
</dbReference>
<protein>
    <recommendedName>
        <fullName evidence="3">Transcription initiation factor IIA subunit 2</fullName>
    </recommendedName>
    <alternativeName>
        <fullName evidence="9">General transcription factor IIA subunit 2</fullName>
    </alternativeName>
    <alternativeName>
        <fullName evidence="8">Transcription initiation factor IIA gamma chain</fullName>
    </alternativeName>
</protein>
<proteinExistence type="inferred from homology"/>
<gene>
    <name evidence="12" type="primary">GTF2A2</name>
</gene>
<evidence type="ECO:0000256" key="6">
    <source>
        <dbReference type="ARBA" id="ARBA00023242"/>
    </source>
</evidence>
<dbReference type="GeneTree" id="ENSGT00390000014572"/>
<reference evidence="12" key="3">
    <citation type="submission" date="2025-09" db="UniProtKB">
        <authorList>
            <consortium name="Ensembl"/>
        </authorList>
    </citation>
    <scope>IDENTIFICATION</scope>
</reference>
<evidence type="ECO:0000256" key="5">
    <source>
        <dbReference type="ARBA" id="ARBA00023163"/>
    </source>
</evidence>
<dbReference type="Proteomes" id="UP000472272">
    <property type="component" value="Chromosome 14"/>
</dbReference>
<dbReference type="CDD" id="cd10014">
    <property type="entry name" value="TFIIA_gamma_C"/>
    <property type="match status" value="1"/>
</dbReference>
<evidence type="ECO:0000259" key="11">
    <source>
        <dbReference type="Pfam" id="PF02751"/>
    </source>
</evidence>
<keyword evidence="13" id="KW-1185">Reference proteome</keyword>
<feature type="region of interest" description="Disordered" evidence="10">
    <location>
        <begin position="35"/>
        <end position="140"/>
    </location>
</feature>
<evidence type="ECO:0000256" key="2">
    <source>
        <dbReference type="ARBA" id="ARBA00007675"/>
    </source>
</evidence>
<dbReference type="InterPro" id="IPR003194">
    <property type="entry name" value="TFIIA_gsu"/>
</dbReference>
<dbReference type="FunFam" id="2.30.18.10:FF:000001">
    <property type="entry name" value="Transcription initiation factor IIA subunit 2"/>
    <property type="match status" value="1"/>
</dbReference>
<dbReference type="InterPro" id="IPR009083">
    <property type="entry name" value="TFIIA_a-hlx"/>
</dbReference>
<dbReference type="Pfam" id="PF02751">
    <property type="entry name" value="TFIIA_gamma_C"/>
    <property type="match status" value="1"/>
</dbReference>
<comment type="similarity">
    <text evidence="2">Belongs to the TFIIA subunit 2 family.</text>
</comment>
<reference evidence="12" key="2">
    <citation type="submission" date="2025-08" db="UniProtKB">
        <authorList>
            <consortium name="Ensembl"/>
        </authorList>
    </citation>
    <scope>IDENTIFICATION</scope>
</reference>
<keyword evidence="6" id="KW-0539">Nucleus</keyword>
<dbReference type="GO" id="GO:0006367">
    <property type="term" value="P:transcription initiation at RNA polymerase II promoter"/>
    <property type="evidence" value="ECO:0007669"/>
    <property type="project" value="InterPro"/>
</dbReference>
<feature type="compositionally biased region" description="Pro residues" evidence="10">
    <location>
        <begin position="36"/>
        <end position="48"/>
    </location>
</feature>
<evidence type="ECO:0000256" key="9">
    <source>
        <dbReference type="ARBA" id="ARBA00032215"/>
    </source>
</evidence>
<evidence type="ECO:0000256" key="10">
    <source>
        <dbReference type="SAM" id="MobiDB-lite"/>
    </source>
</evidence>
<evidence type="ECO:0000256" key="8">
    <source>
        <dbReference type="ARBA" id="ARBA00029898"/>
    </source>
</evidence>
<dbReference type="SUPFAM" id="SSF50784">
    <property type="entry name" value="Transcription factor IIA (TFIIA), beta-barrel domain"/>
    <property type="match status" value="1"/>
</dbReference>
<dbReference type="Ensembl" id="ENSPMRT00000035452.1">
    <property type="protein sequence ID" value="ENSPMRP00000033420.1"/>
    <property type="gene ID" value="ENSPMRG00000021660.1"/>
</dbReference>
<accession>A0A670KAN0</accession>